<accession>A0AAU7DN30</accession>
<dbReference type="InterPro" id="IPR051457">
    <property type="entry name" value="2-oxoacid:Fd_oxidoreductase"/>
</dbReference>
<sequence length="500" mass="54491">MSSAMESDYEVVHSKAKVFYETYARKEELQHQTHYCPGCGHGIVHKMLAKAIDELGIQNQTVLISPVGCSVFAYNYFDVGNIQAAHGRAPAVATAAKRSHPHSIVISYQGDGDLSAIGAAEILHAANRGENITVLFVNNAIYSMTGGQAAPTTLLGQKSTTTPFGRNAANEGYPLRMSELLATLDAPVYIERVGLGDNKQIAQAGRAVKRAVENQVRGLGFSMIEVLSPCPTIWKMSAVEAQHWVRDVMEKTYPLGVVCDRTKDREPRVATNHAPSLEEIPAILGIEHEDLPHIPITSNEASHVDLHVRVAGFGGQGVLLLGEVLAEAGLDAGLEVSWLPSYGPEMRSGTSNCHVRVSNEPIDSPLVTVPNFLIAMNEPSLRKFDLSVQTGGWVIYNGDVFPDDCEREDVNVLALNFTQAANELGDPRAANMVMLGALLEISGALPQPSIDEALHRLVKSERWYQLDERALARGRELYRETHKHPIDQDLFPGTPKEVAV</sequence>
<dbReference type="AlphaFoldDB" id="A0AAU7DN30"/>
<dbReference type="SUPFAM" id="SSF52518">
    <property type="entry name" value="Thiamin diphosphate-binding fold (THDP-binding)"/>
    <property type="match status" value="1"/>
</dbReference>
<dbReference type="Gene3D" id="3.40.50.970">
    <property type="match status" value="1"/>
</dbReference>
<dbReference type="InterPro" id="IPR029061">
    <property type="entry name" value="THDP-binding"/>
</dbReference>
<dbReference type="Pfam" id="PF01558">
    <property type="entry name" value="POR"/>
    <property type="match status" value="1"/>
</dbReference>
<name>A0AAU7DN30_9BACT</name>
<evidence type="ECO:0000313" key="4">
    <source>
        <dbReference type="EMBL" id="XBH19060.1"/>
    </source>
</evidence>
<evidence type="ECO:0000256" key="1">
    <source>
        <dbReference type="ARBA" id="ARBA00023002"/>
    </source>
</evidence>
<reference evidence="4" key="1">
    <citation type="submission" date="2023-03" db="EMBL/GenBank/DDBJ databases">
        <title>Edaphobacter sp.</title>
        <authorList>
            <person name="Huber K.J."/>
            <person name="Papendorf J."/>
            <person name="Pilke C."/>
            <person name="Bunk B."/>
            <person name="Sproeer C."/>
            <person name="Pester M."/>
        </authorList>
    </citation>
    <scope>NUCLEOTIDE SEQUENCE</scope>
    <source>
        <strain evidence="4">DSM 110680</strain>
    </source>
</reference>
<dbReference type="InterPro" id="IPR002869">
    <property type="entry name" value="Pyrv_flavodox_OxRed_cen"/>
</dbReference>
<evidence type="ECO:0000259" key="3">
    <source>
        <dbReference type="Pfam" id="PF02775"/>
    </source>
</evidence>
<feature type="domain" description="Pyruvate/ketoisovalerate oxidoreductase catalytic" evidence="2">
    <location>
        <begin position="314"/>
        <end position="461"/>
    </location>
</feature>
<dbReference type="Gene3D" id="3.40.920.10">
    <property type="entry name" value="Pyruvate-ferredoxin oxidoreductase, PFOR, domain III"/>
    <property type="match status" value="1"/>
</dbReference>
<dbReference type="EMBL" id="CP121196">
    <property type="protein sequence ID" value="XBH19060.1"/>
    <property type="molecule type" value="Genomic_DNA"/>
</dbReference>
<dbReference type="GO" id="GO:0016625">
    <property type="term" value="F:oxidoreductase activity, acting on the aldehyde or oxo group of donors, iron-sulfur protein as acceptor"/>
    <property type="evidence" value="ECO:0007669"/>
    <property type="project" value="UniProtKB-ARBA"/>
</dbReference>
<dbReference type="InterPro" id="IPR019752">
    <property type="entry name" value="Pyrv/ketoisovalerate_OxRed_cat"/>
</dbReference>
<feature type="domain" description="Thiamine pyrophosphate enzyme TPP-binding" evidence="3">
    <location>
        <begin position="74"/>
        <end position="214"/>
    </location>
</feature>
<dbReference type="CDD" id="cd03375">
    <property type="entry name" value="TPP_OGFOR"/>
    <property type="match status" value="1"/>
</dbReference>
<dbReference type="GO" id="GO:0045333">
    <property type="term" value="P:cellular respiration"/>
    <property type="evidence" value="ECO:0007669"/>
    <property type="project" value="UniProtKB-ARBA"/>
</dbReference>
<dbReference type="GO" id="GO:0044281">
    <property type="term" value="P:small molecule metabolic process"/>
    <property type="evidence" value="ECO:0007669"/>
    <property type="project" value="UniProtKB-ARBA"/>
</dbReference>
<proteinExistence type="predicted"/>
<dbReference type="Pfam" id="PF02775">
    <property type="entry name" value="TPP_enzyme_C"/>
    <property type="match status" value="1"/>
</dbReference>
<dbReference type="SUPFAM" id="SSF53323">
    <property type="entry name" value="Pyruvate-ferredoxin oxidoreductase, PFOR, domain III"/>
    <property type="match status" value="1"/>
</dbReference>
<dbReference type="RefSeq" id="WP_348264275.1">
    <property type="nucleotide sequence ID" value="NZ_CP121196.1"/>
</dbReference>
<organism evidence="4">
    <name type="scientific">Telmatobacter sp. DSM 110680</name>
    <dbReference type="NCBI Taxonomy" id="3036704"/>
    <lineage>
        <taxon>Bacteria</taxon>
        <taxon>Pseudomonadati</taxon>
        <taxon>Acidobacteriota</taxon>
        <taxon>Terriglobia</taxon>
        <taxon>Terriglobales</taxon>
        <taxon>Acidobacteriaceae</taxon>
        <taxon>Telmatobacter</taxon>
    </lineage>
</organism>
<dbReference type="InterPro" id="IPR011766">
    <property type="entry name" value="TPP_enzyme_TPP-bd"/>
</dbReference>
<dbReference type="PANTHER" id="PTHR48084:SF3">
    <property type="entry name" value="SUBUNIT OF PYRUVATE:FLAVODOXIN OXIDOREDUCTASE"/>
    <property type="match status" value="1"/>
</dbReference>
<dbReference type="GO" id="GO:0030976">
    <property type="term" value="F:thiamine pyrophosphate binding"/>
    <property type="evidence" value="ECO:0007669"/>
    <property type="project" value="InterPro"/>
</dbReference>
<dbReference type="PANTHER" id="PTHR48084">
    <property type="entry name" value="2-OXOGLUTARATE OXIDOREDUCTASE SUBUNIT KORB-RELATED"/>
    <property type="match status" value="1"/>
</dbReference>
<keyword evidence="1" id="KW-0560">Oxidoreductase</keyword>
<evidence type="ECO:0000259" key="2">
    <source>
        <dbReference type="Pfam" id="PF01558"/>
    </source>
</evidence>
<gene>
    <name evidence="4" type="ORF">P8935_07010</name>
</gene>
<protein>
    <submittedName>
        <fullName evidence="4">2-oxoacid:acceptor oxidoreductase family protein</fullName>
    </submittedName>
</protein>